<dbReference type="PANTHER" id="PTHR35011">
    <property type="entry name" value="2,3-DIKETO-L-GULONATE TRAP TRANSPORTER SMALL PERMEASE PROTEIN YIAM"/>
    <property type="match status" value="1"/>
</dbReference>
<evidence type="ECO:0000256" key="8">
    <source>
        <dbReference type="ARBA" id="ARBA00038436"/>
    </source>
</evidence>
<keyword evidence="3" id="KW-1003">Cell membrane</keyword>
<evidence type="ECO:0000256" key="4">
    <source>
        <dbReference type="ARBA" id="ARBA00022519"/>
    </source>
</evidence>
<feature type="transmembrane region" description="Helical" evidence="9">
    <location>
        <begin position="101"/>
        <end position="119"/>
    </location>
</feature>
<feature type="transmembrane region" description="Helical" evidence="9">
    <location>
        <begin position="20"/>
        <end position="48"/>
    </location>
</feature>
<keyword evidence="6 9" id="KW-1133">Transmembrane helix</keyword>
<evidence type="ECO:0000256" key="5">
    <source>
        <dbReference type="ARBA" id="ARBA00022692"/>
    </source>
</evidence>
<keyword evidence="2 9" id="KW-0813">Transport</keyword>
<keyword evidence="5 9" id="KW-0812">Transmembrane</keyword>
<sequence>METPAPPDSAPDVRWIDRLAAALAVAGGTLTCLAAALVTVSVVGRWLFNSPIPADYEMVEIAVGVSVFAFLGQTQARSGHIAVDTFTLKLPARVNATIDGVWDLVLAAFLGFFAWGLFAGGMDARTNGLTLIQLPWPVWPVYLLCSVLAGLACVIAVATAILKIIHRLPPAVHTSSEVRE</sequence>
<name>A0ABY2Q669_9HYPH</name>
<evidence type="ECO:0000256" key="3">
    <source>
        <dbReference type="ARBA" id="ARBA00022475"/>
    </source>
</evidence>
<evidence type="ECO:0000256" key="2">
    <source>
        <dbReference type="ARBA" id="ARBA00022448"/>
    </source>
</evidence>
<gene>
    <name evidence="11" type="ORF">E6C48_11965</name>
</gene>
<dbReference type="EMBL" id="SSNY01000006">
    <property type="protein sequence ID" value="THF57030.1"/>
    <property type="molecule type" value="Genomic_DNA"/>
</dbReference>
<comment type="subunit">
    <text evidence="9">The complex comprises the extracytoplasmic solute receptor protein and the two transmembrane proteins.</text>
</comment>
<comment type="subcellular location">
    <subcellularLocation>
        <location evidence="1 9">Cell inner membrane</location>
        <topology evidence="1 9">Multi-pass membrane protein</topology>
    </subcellularLocation>
</comment>
<comment type="caution">
    <text evidence="9">Lacks conserved residue(s) required for the propagation of feature annotation.</text>
</comment>
<keyword evidence="12" id="KW-1185">Reference proteome</keyword>
<reference evidence="11 12" key="1">
    <citation type="submission" date="2019-04" db="EMBL/GenBank/DDBJ databases">
        <title>Mesorhizobium composti sp. nov., isolated from compost.</title>
        <authorList>
            <person name="Lin S.-Y."/>
            <person name="Hameed A."/>
            <person name="Hsieh Y.-T."/>
            <person name="Young C.-C."/>
        </authorList>
    </citation>
    <scope>NUCLEOTIDE SEQUENCE [LARGE SCALE GENOMIC DNA]</scope>
    <source>
        <strain evidence="11 12">CC-YTH430</strain>
    </source>
</reference>
<protein>
    <recommendedName>
        <fullName evidence="9">TRAP transporter small permease protein</fullName>
    </recommendedName>
</protein>
<feature type="transmembrane region" description="Helical" evidence="9">
    <location>
        <begin position="139"/>
        <end position="162"/>
    </location>
</feature>
<accession>A0ABY2Q669</accession>
<evidence type="ECO:0000259" key="10">
    <source>
        <dbReference type="Pfam" id="PF04290"/>
    </source>
</evidence>
<keyword evidence="4 9" id="KW-0997">Cell inner membrane</keyword>
<evidence type="ECO:0000256" key="7">
    <source>
        <dbReference type="ARBA" id="ARBA00023136"/>
    </source>
</evidence>
<evidence type="ECO:0000256" key="9">
    <source>
        <dbReference type="RuleBase" id="RU369079"/>
    </source>
</evidence>
<comment type="function">
    <text evidence="9">Part of the tripartite ATP-independent periplasmic (TRAP) transport system.</text>
</comment>
<comment type="caution">
    <text evidence="11">The sequence shown here is derived from an EMBL/GenBank/DDBJ whole genome shotgun (WGS) entry which is preliminary data.</text>
</comment>
<dbReference type="Pfam" id="PF04290">
    <property type="entry name" value="DctQ"/>
    <property type="match status" value="1"/>
</dbReference>
<dbReference type="InterPro" id="IPR007387">
    <property type="entry name" value="TRAP_DctQ"/>
</dbReference>
<evidence type="ECO:0000313" key="11">
    <source>
        <dbReference type="EMBL" id="THF57030.1"/>
    </source>
</evidence>
<evidence type="ECO:0000256" key="6">
    <source>
        <dbReference type="ARBA" id="ARBA00022989"/>
    </source>
</evidence>
<proteinExistence type="inferred from homology"/>
<comment type="similarity">
    <text evidence="8 9">Belongs to the TRAP transporter small permease family.</text>
</comment>
<evidence type="ECO:0000256" key="1">
    <source>
        <dbReference type="ARBA" id="ARBA00004429"/>
    </source>
</evidence>
<keyword evidence="7 9" id="KW-0472">Membrane</keyword>
<organism evidence="11 12">
    <name type="scientific">Ollibium composti</name>
    <dbReference type="NCBI Taxonomy" id="2675109"/>
    <lineage>
        <taxon>Bacteria</taxon>
        <taxon>Pseudomonadati</taxon>
        <taxon>Pseudomonadota</taxon>
        <taxon>Alphaproteobacteria</taxon>
        <taxon>Hyphomicrobiales</taxon>
        <taxon>Phyllobacteriaceae</taxon>
        <taxon>Ollibium</taxon>
    </lineage>
</organism>
<evidence type="ECO:0000313" key="12">
    <source>
        <dbReference type="Proteomes" id="UP000306441"/>
    </source>
</evidence>
<feature type="domain" description="Tripartite ATP-independent periplasmic transporters DctQ component" evidence="10">
    <location>
        <begin position="35"/>
        <end position="162"/>
    </location>
</feature>
<dbReference type="InterPro" id="IPR055348">
    <property type="entry name" value="DctQ"/>
</dbReference>
<dbReference type="PANTHER" id="PTHR35011:SF10">
    <property type="entry name" value="TRAP TRANSPORTER SMALL PERMEASE PROTEIN"/>
    <property type="match status" value="1"/>
</dbReference>
<dbReference type="Proteomes" id="UP000306441">
    <property type="component" value="Unassembled WGS sequence"/>
</dbReference>
<dbReference type="RefSeq" id="WP_136357456.1">
    <property type="nucleotide sequence ID" value="NZ_SSNY01000006.1"/>
</dbReference>